<feature type="compositionally biased region" description="Low complexity" evidence="1">
    <location>
        <begin position="1383"/>
        <end position="1393"/>
    </location>
</feature>
<feature type="region of interest" description="Disordered" evidence="1">
    <location>
        <begin position="151"/>
        <end position="179"/>
    </location>
</feature>
<evidence type="ECO:0000256" key="1">
    <source>
        <dbReference type="SAM" id="MobiDB-lite"/>
    </source>
</evidence>
<dbReference type="Pfam" id="PF21530">
    <property type="entry name" value="Pif1_2B_dom"/>
    <property type="match status" value="1"/>
</dbReference>
<dbReference type="SUPFAM" id="SSF52540">
    <property type="entry name" value="P-loop containing nucleoside triphosphate hydrolases"/>
    <property type="match status" value="1"/>
</dbReference>
<dbReference type="InterPro" id="IPR049163">
    <property type="entry name" value="Pif1-like_2B_dom"/>
</dbReference>
<evidence type="ECO:0000259" key="2">
    <source>
        <dbReference type="Pfam" id="PF21530"/>
    </source>
</evidence>
<dbReference type="PANTHER" id="PTHR10492">
    <property type="match status" value="1"/>
</dbReference>
<proteinExistence type="predicted"/>
<accession>A0ABQ9H8E7</accession>
<evidence type="ECO:0000313" key="4">
    <source>
        <dbReference type="Proteomes" id="UP001159363"/>
    </source>
</evidence>
<feature type="compositionally biased region" description="Polar residues" evidence="1">
    <location>
        <begin position="1036"/>
        <end position="1052"/>
    </location>
</feature>
<feature type="domain" description="DNA helicase Pif1-like 2B" evidence="2">
    <location>
        <begin position="311"/>
        <end position="355"/>
    </location>
</feature>
<feature type="region of interest" description="Disordered" evidence="1">
    <location>
        <begin position="66"/>
        <end position="96"/>
    </location>
</feature>
<dbReference type="EMBL" id="JARBHB010000006">
    <property type="protein sequence ID" value="KAJ8880552.1"/>
    <property type="molecule type" value="Genomic_DNA"/>
</dbReference>
<feature type="region of interest" description="Disordered" evidence="1">
    <location>
        <begin position="1032"/>
        <end position="1054"/>
    </location>
</feature>
<dbReference type="InterPro" id="IPR027417">
    <property type="entry name" value="P-loop_NTPase"/>
</dbReference>
<dbReference type="PANTHER" id="PTHR10492:SF57">
    <property type="entry name" value="ATP-DEPENDENT DNA HELICASE"/>
    <property type="match status" value="1"/>
</dbReference>
<organism evidence="3 4">
    <name type="scientific">Dryococelus australis</name>
    <dbReference type="NCBI Taxonomy" id="614101"/>
    <lineage>
        <taxon>Eukaryota</taxon>
        <taxon>Metazoa</taxon>
        <taxon>Ecdysozoa</taxon>
        <taxon>Arthropoda</taxon>
        <taxon>Hexapoda</taxon>
        <taxon>Insecta</taxon>
        <taxon>Pterygota</taxon>
        <taxon>Neoptera</taxon>
        <taxon>Polyneoptera</taxon>
        <taxon>Phasmatodea</taxon>
        <taxon>Verophasmatodea</taxon>
        <taxon>Anareolatae</taxon>
        <taxon>Phasmatidae</taxon>
        <taxon>Eurycanthinae</taxon>
        <taxon>Dryococelus</taxon>
    </lineage>
</organism>
<protein>
    <recommendedName>
        <fullName evidence="2">DNA helicase Pif1-like 2B domain-containing protein</fullName>
    </recommendedName>
</protein>
<feature type="compositionally biased region" description="Basic and acidic residues" evidence="1">
    <location>
        <begin position="170"/>
        <end position="179"/>
    </location>
</feature>
<gene>
    <name evidence="3" type="ORF">PR048_017022</name>
</gene>
<feature type="region of interest" description="Disordered" evidence="1">
    <location>
        <begin position="1374"/>
        <end position="1393"/>
    </location>
</feature>
<reference evidence="3 4" key="1">
    <citation type="submission" date="2023-02" db="EMBL/GenBank/DDBJ databases">
        <title>LHISI_Scaffold_Assembly.</title>
        <authorList>
            <person name="Stuart O.P."/>
            <person name="Cleave R."/>
            <person name="Magrath M.J.L."/>
            <person name="Mikheyev A.S."/>
        </authorList>
    </citation>
    <scope>NUCLEOTIDE SEQUENCE [LARGE SCALE GENOMIC DNA]</scope>
    <source>
        <strain evidence="3">Daus_M_001</strain>
        <tissue evidence="3">Leg muscle</tissue>
    </source>
</reference>
<keyword evidence="4" id="KW-1185">Reference proteome</keyword>
<feature type="region of interest" description="Disordered" evidence="1">
    <location>
        <begin position="1"/>
        <end position="20"/>
    </location>
</feature>
<dbReference type="Proteomes" id="UP001159363">
    <property type="component" value="Chromosome 5"/>
</dbReference>
<name>A0ABQ9H8E7_9NEOP</name>
<sequence>MEFVEEMKNREVRPRSSENEGLKSYERRDYDFVLRTQLRRKVQFSECFNLGHGLTSDTTAWDSAMTPEGHGHQSTHPCPKTHRVGQPKQALTELSAGRGSTDLWRGLTDISRRGKGCIHYSGRFMSSDPEIRMSEGARYTFPGCCRKPSLNPRESDAHKLLPIPPPLEGQEAKERGREREAGNIYDVLRCARQEHISPTNSSLSSLGKILLGTRGANNLSRDSDNPPPRLLRQMVRREKGKGLGTAEERGKFMWGVPEVQPASLAIVSPRNDTVNEINNLIIQRVPGQVKTYKSIDTVANVDDVVHFPRNFLNSLNSSGLPPHELSLKVGTPIMLLRNISPPNMCNGTRLLIKDLKENLIVATILTDPAAGQLANIPRIPMIPTDLPIYFKRLQFPIKTSFAITINKSQDYFLSLSRSKFRLPNFLASKADRRSVQRTRQMTKASAAFKEPFQPCSRAVAMLRRRCQFTPQHSAHPTCSLRSRAGLVTALFLHPLFFSPANRPALARRTIEEDGAKQYSQQSRVPFRIGRLILLAAWGALLKRCNFAESFLATSCTSITSADTPVWETQLYKPRVEGQVTETLISGVGMNALIHDLIKTTERIGAVKTDFLSTKSRLPTMQNNFAGCFLAGANLNITVGPRFTNEVPRASMAEFWWRWGGDGMQWRRKREHLEKNPLANGNVRHNSQVMESVVDPSGIRTTDFAVAGDNSTCHTRVGLCGKCWSLVIGDSSRLAAISHSATSLRVVMRRALCSKTSKQLAKSKTSIVPVTTKRTGHTPKSDMNTVVAGDKYYDSPLPSWYSKTAVEEITEANMEFCTLCLPRRVQVIGTRRADLTMRQFLNHMSKGKRTGKKKTVACGSGIITMKQKSYPLNSVGSFRVCASGSLSLMKEMNNRWESSFEIVNCQREPTEGEKEFHVSSSPFSDPPLEIVLVVDVVYERHGVQWSGDVWTALTARSGEPMMRRIAWAEYTGDTREISLTSGIVRHDSHVRFSTRQIEVTSSFNVQEASQNNARYDDVDLKLRISDCGGLREFNGGENASSSRKTTGKLQRPQTDLPWCSRSVRHRSGVREALGSNPGYGMTPSPAKFSSIKHSTRPFGVWWAAWLPDHRGPRTYVHYGSSDGTHIDVDARLGEDLGGGRLLGHVAIELLVATVPLDGVERRVLQVVVAGQLDRVSSPHSLGHADPHAFQHFHACNTRHSPRSDHDAKGASVAERLAYSTPTKGELGSMPCWVTPGFSQVTIFLDDAVDRRVFSGISRFPRLYIPALLHSHLISPLLAANISEPYRLTILKLTPLHPRLTPPHPRLTPPHPRLTPPMNNTGEGLEENQLINQCETLVRKAELKLLEARAKKIVSRARGLEAFSGMSHLILKAKKEDSGLRDRSSGPGRISGPGPFHWPTIQPLPRPLPAACTPHPHLTTLVSMNWSDCGAYGADYGARGKDSGACGAIYGVCGADCGDDCGMCLVDFGDDCRACRADCCVGGTCITNCNACGVDCGADYNECDATNPQRSIPCLFGLCQSLASMVGPVGWMVSMTGTAISCGMLVMANGINSGGITPGFSHVGIVPVGGFSRGSSVSPALEFRRCSIFTSPSLALKTSMLRATQISPLHALPSVPIPFVALGTRGITGTRISMIDLTRAAVMLSILTPVPFLGRLNDLNSGCANFLGVSLPQHPGVTGANNLLGQHVASGPACTNCQDGVLDCTTRLTRGVVGVGIAGRRLKRGNQT</sequence>
<comment type="caution">
    <text evidence="3">The sequence shown here is derived from an EMBL/GenBank/DDBJ whole genome shotgun (WGS) entry which is preliminary data.</text>
</comment>
<evidence type="ECO:0000313" key="3">
    <source>
        <dbReference type="EMBL" id="KAJ8880552.1"/>
    </source>
</evidence>